<dbReference type="Proteomes" id="UP000692954">
    <property type="component" value="Unassembled WGS sequence"/>
</dbReference>
<dbReference type="GO" id="GO:0016020">
    <property type="term" value="C:membrane"/>
    <property type="evidence" value="ECO:0007669"/>
    <property type="project" value="InterPro"/>
</dbReference>
<accession>A0A8S1RG78</accession>
<dbReference type="OrthoDB" id="295226at2759"/>
<feature type="transmembrane region" description="Helical" evidence="1">
    <location>
        <begin position="548"/>
        <end position="571"/>
    </location>
</feature>
<evidence type="ECO:0000313" key="4">
    <source>
        <dbReference type="Proteomes" id="UP000692954"/>
    </source>
</evidence>
<keyword evidence="1" id="KW-0472">Membrane</keyword>
<organism evidence="3 4">
    <name type="scientific">Paramecium sonneborni</name>
    <dbReference type="NCBI Taxonomy" id="65129"/>
    <lineage>
        <taxon>Eukaryota</taxon>
        <taxon>Sar</taxon>
        <taxon>Alveolata</taxon>
        <taxon>Ciliophora</taxon>
        <taxon>Intramacronucleata</taxon>
        <taxon>Oligohymenophorea</taxon>
        <taxon>Peniculida</taxon>
        <taxon>Parameciidae</taxon>
        <taxon>Paramecium</taxon>
    </lineage>
</organism>
<name>A0A8S1RG78_9CILI</name>
<proteinExistence type="predicted"/>
<keyword evidence="1" id="KW-0812">Transmembrane</keyword>
<protein>
    <recommendedName>
        <fullName evidence="2">MAM domain-containing protein</fullName>
    </recommendedName>
</protein>
<evidence type="ECO:0000259" key="2">
    <source>
        <dbReference type="PROSITE" id="PS50060"/>
    </source>
</evidence>
<reference evidence="3" key="1">
    <citation type="submission" date="2021-01" db="EMBL/GenBank/DDBJ databases">
        <authorList>
            <consortium name="Genoscope - CEA"/>
            <person name="William W."/>
        </authorList>
    </citation>
    <scope>NUCLEOTIDE SEQUENCE</scope>
</reference>
<evidence type="ECO:0000313" key="3">
    <source>
        <dbReference type="EMBL" id="CAD8127321.1"/>
    </source>
</evidence>
<evidence type="ECO:0000256" key="1">
    <source>
        <dbReference type="SAM" id="Phobius"/>
    </source>
</evidence>
<dbReference type="PROSITE" id="PS50060">
    <property type="entry name" value="MAM_2"/>
    <property type="match status" value="1"/>
</dbReference>
<dbReference type="AlphaFoldDB" id="A0A8S1RG78"/>
<sequence length="613" mass="69386">MLFYIIVIGLETTLGQILNTPTFFNFKDHISTFITSKYEQNISSSHNCMIVPCPVVSKQQNCMTINQLSFGGDCYTKPIQSKLNFTSDEDVVTLEFAYFAVHHPQSKSPYTGIVIGWTNDDDEMYWIAAEDLTLITTGVKQTNKYAQFVTINSLAENTWTKVRVHIRPNSTRPFRIIFEAFSEATDLPGQFLVTNISIFDRGICSEGCSSCLSFSECTSCDKGRLYRGVCVSDFCFYDAGSLTANKISVGWISESSSLYGIVLKNVKIRECHMVKFVMNKAESYFIDGSNPNLSLYQYGFRIFENTLKTAGCQFSENLPISNQTGYSCLFEFYLFLNNTSVDLVNITWNQEFYYPNASQILVASEISSDQIEFGVLSQSIYIGEASTKVEGKVILCQSSSCRSFHNEPQVLYLNDPFYILVMLDNKYKDFGADFKFQLVSAIALGNGTFINLKIKNEQEKNMTAIIYKFTVPFAVQNCTIQITAQLVERDLEDNYPTDGRRILLRRILQTTNTASQNLSSGYSVSGNIQVESIEILPYWMVYPKDAPYIIIGVSAGLVLMAIILYCVCLTFNQSTTTLNRPLQNTIINNLTLIYNFQEQEEIRKMFQSNPNNN</sequence>
<dbReference type="InterPro" id="IPR000998">
    <property type="entry name" value="MAM_dom"/>
</dbReference>
<feature type="domain" description="MAM" evidence="2">
    <location>
        <begin position="157"/>
        <end position="206"/>
    </location>
</feature>
<dbReference type="EMBL" id="CAJJDN010000175">
    <property type="protein sequence ID" value="CAD8127321.1"/>
    <property type="molecule type" value="Genomic_DNA"/>
</dbReference>
<keyword evidence="4" id="KW-1185">Reference proteome</keyword>
<gene>
    <name evidence="3" type="ORF">PSON_ATCC_30995.1.T1750045</name>
</gene>
<keyword evidence="1" id="KW-1133">Transmembrane helix</keyword>
<comment type="caution">
    <text evidence="3">The sequence shown here is derived from an EMBL/GenBank/DDBJ whole genome shotgun (WGS) entry which is preliminary data.</text>
</comment>